<proteinExistence type="predicted"/>
<dbReference type="EMBL" id="CM044707">
    <property type="protein sequence ID" value="KAI5654434.1"/>
    <property type="molecule type" value="Genomic_DNA"/>
</dbReference>
<keyword evidence="2" id="KW-1185">Reference proteome</keyword>
<reference evidence="2" key="1">
    <citation type="journal article" date="2023" name="Nat. Plants">
        <title>Single-cell RNA sequencing provides a high-resolution roadmap for understanding the multicellular compartmentation of specialized metabolism.</title>
        <authorList>
            <person name="Sun S."/>
            <person name="Shen X."/>
            <person name="Li Y."/>
            <person name="Li Y."/>
            <person name="Wang S."/>
            <person name="Li R."/>
            <person name="Zhang H."/>
            <person name="Shen G."/>
            <person name="Guo B."/>
            <person name="Wei J."/>
            <person name="Xu J."/>
            <person name="St-Pierre B."/>
            <person name="Chen S."/>
            <person name="Sun C."/>
        </authorList>
    </citation>
    <scope>NUCLEOTIDE SEQUENCE [LARGE SCALE GENOMIC DNA]</scope>
</reference>
<protein>
    <submittedName>
        <fullName evidence="1">Uncharacterized protein</fullName>
    </submittedName>
</protein>
<sequence>MPCLKDKPVSDSPPSVPTPSSILNSSRNLKPILSFLFRPVAHLVLLKVLMRRKNILRLKLKLKPLGIISLREIESICRSFSFFLRLLSLPLDHWFSRLVFYLSSWQLLPLLSFVRRLPVTLSLPSASLDRLVV</sequence>
<comment type="caution">
    <text evidence="1">The sequence shown here is derived from an EMBL/GenBank/DDBJ whole genome shotgun (WGS) entry which is preliminary data.</text>
</comment>
<name>A0ACC0A2P1_CATRO</name>
<evidence type="ECO:0000313" key="2">
    <source>
        <dbReference type="Proteomes" id="UP001060085"/>
    </source>
</evidence>
<organism evidence="1 2">
    <name type="scientific">Catharanthus roseus</name>
    <name type="common">Madagascar periwinkle</name>
    <name type="synonym">Vinca rosea</name>
    <dbReference type="NCBI Taxonomy" id="4058"/>
    <lineage>
        <taxon>Eukaryota</taxon>
        <taxon>Viridiplantae</taxon>
        <taxon>Streptophyta</taxon>
        <taxon>Embryophyta</taxon>
        <taxon>Tracheophyta</taxon>
        <taxon>Spermatophyta</taxon>
        <taxon>Magnoliopsida</taxon>
        <taxon>eudicotyledons</taxon>
        <taxon>Gunneridae</taxon>
        <taxon>Pentapetalae</taxon>
        <taxon>asterids</taxon>
        <taxon>lamiids</taxon>
        <taxon>Gentianales</taxon>
        <taxon>Apocynaceae</taxon>
        <taxon>Rauvolfioideae</taxon>
        <taxon>Vinceae</taxon>
        <taxon>Catharanthinae</taxon>
        <taxon>Catharanthus</taxon>
    </lineage>
</organism>
<evidence type="ECO:0000313" key="1">
    <source>
        <dbReference type="EMBL" id="KAI5654434.1"/>
    </source>
</evidence>
<dbReference type="Proteomes" id="UP001060085">
    <property type="component" value="Linkage Group LG07"/>
</dbReference>
<gene>
    <name evidence="1" type="ORF">M9H77_31621</name>
</gene>
<accession>A0ACC0A2P1</accession>